<dbReference type="EC" id="2.1.2.9" evidence="3 8"/>
<dbReference type="InterPro" id="IPR036477">
    <property type="entry name" value="Formyl_transf_N_sf"/>
</dbReference>
<feature type="domain" description="Formyl transferase N-terminal" evidence="9">
    <location>
        <begin position="1"/>
        <end position="180"/>
    </location>
</feature>
<evidence type="ECO:0000256" key="1">
    <source>
        <dbReference type="ARBA" id="ARBA00002606"/>
    </source>
</evidence>
<dbReference type="PANTHER" id="PTHR11138:SF5">
    <property type="entry name" value="METHIONYL-TRNA FORMYLTRANSFERASE, MITOCHONDRIAL"/>
    <property type="match status" value="1"/>
</dbReference>
<keyword evidence="5 8" id="KW-0808">Transferase</keyword>
<evidence type="ECO:0000313" key="12">
    <source>
        <dbReference type="Proteomes" id="UP000198838"/>
    </source>
</evidence>
<dbReference type="InterPro" id="IPR011034">
    <property type="entry name" value="Formyl_transferase-like_C_sf"/>
</dbReference>
<dbReference type="SUPFAM" id="SSF50486">
    <property type="entry name" value="FMT C-terminal domain-like"/>
    <property type="match status" value="1"/>
</dbReference>
<feature type="domain" description="Formyl transferase C-terminal" evidence="10">
    <location>
        <begin position="205"/>
        <end position="301"/>
    </location>
</feature>
<dbReference type="Proteomes" id="UP000198838">
    <property type="component" value="Unassembled WGS sequence"/>
</dbReference>
<organism evidence="11 12">
    <name type="scientific">Acetitomaculum ruminis DSM 5522</name>
    <dbReference type="NCBI Taxonomy" id="1120918"/>
    <lineage>
        <taxon>Bacteria</taxon>
        <taxon>Bacillati</taxon>
        <taxon>Bacillota</taxon>
        <taxon>Clostridia</taxon>
        <taxon>Lachnospirales</taxon>
        <taxon>Lachnospiraceae</taxon>
        <taxon>Acetitomaculum</taxon>
    </lineage>
</organism>
<reference evidence="11 12" key="1">
    <citation type="submission" date="2016-10" db="EMBL/GenBank/DDBJ databases">
        <authorList>
            <person name="de Groot N.N."/>
        </authorList>
    </citation>
    <scope>NUCLEOTIDE SEQUENCE [LARGE SCALE GENOMIC DNA]</scope>
    <source>
        <strain evidence="11 12">DSM 5522</strain>
    </source>
</reference>
<dbReference type="EMBL" id="FOJY01000007">
    <property type="protein sequence ID" value="SFB04324.1"/>
    <property type="molecule type" value="Genomic_DNA"/>
</dbReference>
<proteinExistence type="inferred from homology"/>
<dbReference type="InterPro" id="IPR005793">
    <property type="entry name" value="Formyl_trans_C"/>
</dbReference>
<dbReference type="InterPro" id="IPR005794">
    <property type="entry name" value="Fmt"/>
</dbReference>
<keyword evidence="12" id="KW-1185">Reference proteome</keyword>
<dbReference type="CDD" id="cd08646">
    <property type="entry name" value="FMT_core_Met-tRNA-FMT_N"/>
    <property type="match status" value="1"/>
</dbReference>
<protein>
    <recommendedName>
        <fullName evidence="4 8">Methionyl-tRNA formyltransferase</fullName>
        <ecNumber evidence="3 8">2.1.2.9</ecNumber>
    </recommendedName>
</protein>
<evidence type="ECO:0000259" key="10">
    <source>
        <dbReference type="Pfam" id="PF02911"/>
    </source>
</evidence>
<dbReference type="PANTHER" id="PTHR11138">
    <property type="entry name" value="METHIONYL-TRNA FORMYLTRANSFERASE"/>
    <property type="match status" value="1"/>
</dbReference>
<evidence type="ECO:0000259" key="9">
    <source>
        <dbReference type="Pfam" id="PF00551"/>
    </source>
</evidence>
<comment type="catalytic activity">
    <reaction evidence="7 8">
        <text>L-methionyl-tRNA(fMet) + (6R)-10-formyltetrahydrofolate = N-formyl-L-methionyl-tRNA(fMet) + (6S)-5,6,7,8-tetrahydrofolate + H(+)</text>
        <dbReference type="Rhea" id="RHEA:24380"/>
        <dbReference type="Rhea" id="RHEA-COMP:9952"/>
        <dbReference type="Rhea" id="RHEA-COMP:9953"/>
        <dbReference type="ChEBI" id="CHEBI:15378"/>
        <dbReference type="ChEBI" id="CHEBI:57453"/>
        <dbReference type="ChEBI" id="CHEBI:78530"/>
        <dbReference type="ChEBI" id="CHEBI:78844"/>
        <dbReference type="ChEBI" id="CHEBI:195366"/>
        <dbReference type="EC" id="2.1.2.9"/>
    </reaction>
</comment>
<dbReference type="InterPro" id="IPR037022">
    <property type="entry name" value="Formyl_trans_C_sf"/>
</dbReference>
<evidence type="ECO:0000256" key="4">
    <source>
        <dbReference type="ARBA" id="ARBA00016014"/>
    </source>
</evidence>
<evidence type="ECO:0000256" key="8">
    <source>
        <dbReference type="HAMAP-Rule" id="MF_00182"/>
    </source>
</evidence>
<dbReference type="GO" id="GO:0004479">
    <property type="term" value="F:methionyl-tRNA formyltransferase activity"/>
    <property type="evidence" value="ECO:0007669"/>
    <property type="project" value="UniProtKB-UniRule"/>
</dbReference>
<name>A0A1I0XTT8_9FIRM</name>
<evidence type="ECO:0000256" key="2">
    <source>
        <dbReference type="ARBA" id="ARBA00010699"/>
    </source>
</evidence>
<gene>
    <name evidence="8" type="primary">fmt</name>
    <name evidence="11" type="ORF">SAMN05216249_107147</name>
</gene>
<dbReference type="Pfam" id="PF00551">
    <property type="entry name" value="Formyl_trans_N"/>
    <property type="match status" value="1"/>
</dbReference>
<dbReference type="STRING" id="1120918.SAMN05216249_107147"/>
<dbReference type="Gene3D" id="3.10.25.10">
    <property type="entry name" value="Formyl transferase, C-terminal domain"/>
    <property type="match status" value="1"/>
</dbReference>
<keyword evidence="6 8" id="KW-0648">Protein biosynthesis</keyword>
<evidence type="ECO:0000313" key="11">
    <source>
        <dbReference type="EMBL" id="SFB04324.1"/>
    </source>
</evidence>
<dbReference type="InterPro" id="IPR002376">
    <property type="entry name" value="Formyl_transf_N"/>
</dbReference>
<dbReference type="HAMAP" id="MF_00182">
    <property type="entry name" value="Formyl_trans"/>
    <property type="match status" value="1"/>
</dbReference>
<evidence type="ECO:0000256" key="6">
    <source>
        <dbReference type="ARBA" id="ARBA00022917"/>
    </source>
</evidence>
<dbReference type="RefSeq" id="WP_092871898.1">
    <property type="nucleotide sequence ID" value="NZ_FOJY01000007.1"/>
</dbReference>
<dbReference type="GO" id="GO:0005829">
    <property type="term" value="C:cytosol"/>
    <property type="evidence" value="ECO:0007669"/>
    <property type="project" value="TreeGrafter"/>
</dbReference>
<evidence type="ECO:0000256" key="7">
    <source>
        <dbReference type="ARBA" id="ARBA00048558"/>
    </source>
</evidence>
<dbReference type="InterPro" id="IPR041711">
    <property type="entry name" value="Met-tRNA-FMT_N"/>
</dbReference>
<evidence type="ECO:0000256" key="3">
    <source>
        <dbReference type="ARBA" id="ARBA00012261"/>
    </source>
</evidence>
<sequence length="310" mass="34294">MNIVFMGTPDFAAGILKKLIDEKFNVVAVFTQPDRPKGRGKEMAFSDVKTAALQAGIKNIYQPEKINNEESVNILGQIEADAFVVAAYGQLIPEKILEMPPLGCINVHASLLPKYRGAAPIQASILNGDKESGITTILMAKELDAGDILLQESILLDEKETTGTLFDKLQDLGANLIVKTLNDLKEGKITPLKQDETKVSFVRQINKKSGNLDFNKSAKVLEREIRAYNPWPTAFTNLNDRTLKIWDADVLDDNHGKNPGEVIKVTKDSLIVACKEGALKLNEIQLSGKKRMNIADFLRGFKIQEGEIFQ</sequence>
<comment type="similarity">
    <text evidence="2 8">Belongs to the Fmt family.</text>
</comment>
<dbReference type="AlphaFoldDB" id="A0A1I0XTT8"/>
<evidence type="ECO:0000256" key="5">
    <source>
        <dbReference type="ARBA" id="ARBA00022679"/>
    </source>
</evidence>
<feature type="binding site" evidence="8">
    <location>
        <begin position="110"/>
        <end position="113"/>
    </location>
    <ligand>
        <name>(6S)-5,6,7,8-tetrahydrofolate</name>
        <dbReference type="ChEBI" id="CHEBI:57453"/>
    </ligand>
</feature>
<dbReference type="SUPFAM" id="SSF53328">
    <property type="entry name" value="Formyltransferase"/>
    <property type="match status" value="1"/>
</dbReference>
<accession>A0A1I0XTT8</accession>
<dbReference type="Pfam" id="PF02911">
    <property type="entry name" value="Formyl_trans_C"/>
    <property type="match status" value="1"/>
</dbReference>
<dbReference type="CDD" id="cd08704">
    <property type="entry name" value="Met_tRNA_FMT_C"/>
    <property type="match status" value="1"/>
</dbReference>
<dbReference type="NCBIfam" id="TIGR00460">
    <property type="entry name" value="fmt"/>
    <property type="match status" value="1"/>
</dbReference>
<dbReference type="InterPro" id="IPR044135">
    <property type="entry name" value="Met-tRNA-FMT_C"/>
</dbReference>
<dbReference type="Gene3D" id="3.40.50.170">
    <property type="entry name" value="Formyl transferase, N-terminal domain"/>
    <property type="match status" value="1"/>
</dbReference>
<dbReference type="PROSITE" id="PS00373">
    <property type="entry name" value="GART"/>
    <property type="match status" value="1"/>
</dbReference>
<dbReference type="InterPro" id="IPR001555">
    <property type="entry name" value="GART_AS"/>
</dbReference>
<comment type="function">
    <text evidence="1 8">Attaches a formyl group to the free amino group of methionyl-tRNA(fMet). The formyl group appears to play a dual role in the initiator identity of N-formylmethionyl-tRNA by promoting its recognition by IF2 and preventing the misappropriation of this tRNA by the elongation apparatus.</text>
</comment>
<dbReference type="OrthoDB" id="9802815at2"/>